<comment type="caution">
    <text evidence="5">The sequence shown here is derived from an EMBL/GenBank/DDBJ whole genome shotgun (WGS) entry which is preliminary data.</text>
</comment>
<dbReference type="PROSITE" id="PS50921">
    <property type="entry name" value="ANTAR"/>
    <property type="match status" value="1"/>
</dbReference>
<proteinExistence type="predicted"/>
<dbReference type="InterPro" id="IPR005561">
    <property type="entry name" value="ANTAR"/>
</dbReference>
<feature type="domain" description="ANTAR" evidence="4">
    <location>
        <begin position="23"/>
        <end position="85"/>
    </location>
</feature>
<evidence type="ECO:0000313" key="5">
    <source>
        <dbReference type="EMBL" id="EGX58156.1"/>
    </source>
</evidence>
<sequence length="281" mass="30210">MSREPGAFTGSADLPDGRARQDPQPLWREEIALRNRMLARSAVSAAEGILMERYGLPAPADGFELLRNCSQKHNIKLHTLADAVVRVPGPDHGAPRWFPGRARSGPPGLAGVAPAADADPATASKGAALGAALTRALEVMETDMGNVQLAESGLLRLDRHRGLDRQFTDYFAFVEDGTTACAQAATERAQVLVRDVARAEVFDETSRRVILHAGSRACHSVPVLDERGALLAVISSHHARPLAGLSRSRHTALDTGAAALGRWLSWHRRTLVLDALEELHA</sequence>
<dbReference type="Pfam" id="PF03861">
    <property type="entry name" value="ANTAR"/>
    <property type="match status" value="1"/>
</dbReference>
<dbReference type="InterPro" id="IPR029016">
    <property type="entry name" value="GAF-like_dom_sf"/>
</dbReference>
<dbReference type="Proteomes" id="UP000004217">
    <property type="component" value="Unassembled WGS sequence"/>
</dbReference>
<organism evidence="5 6">
    <name type="scientific">Streptomyces zinciresistens K42</name>
    <dbReference type="NCBI Taxonomy" id="700597"/>
    <lineage>
        <taxon>Bacteria</taxon>
        <taxon>Bacillati</taxon>
        <taxon>Actinomycetota</taxon>
        <taxon>Actinomycetes</taxon>
        <taxon>Kitasatosporales</taxon>
        <taxon>Streptomycetaceae</taxon>
        <taxon>Streptomyces</taxon>
    </lineage>
</organism>
<dbReference type="SUPFAM" id="SSF55781">
    <property type="entry name" value="GAF domain-like"/>
    <property type="match status" value="1"/>
</dbReference>
<dbReference type="GO" id="GO:0003723">
    <property type="term" value="F:RNA binding"/>
    <property type="evidence" value="ECO:0007669"/>
    <property type="project" value="InterPro"/>
</dbReference>
<evidence type="ECO:0000256" key="3">
    <source>
        <dbReference type="SAM" id="MobiDB-lite"/>
    </source>
</evidence>
<keyword evidence="6" id="KW-1185">Reference proteome</keyword>
<dbReference type="InterPro" id="IPR036388">
    <property type="entry name" value="WH-like_DNA-bd_sf"/>
</dbReference>
<dbReference type="RefSeq" id="WP_007497481.1">
    <property type="nucleotide sequence ID" value="NZ_AGBF01000065.1"/>
</dbReference>
<dbReference type="SMART" id="SM01012">
    <property type="entry name" value="ANTAR"/>
    <property type="match status" value="1"/>
</dbReference>
<dbReference type="Pfam" id="PF01590">
    <property type="entry name" value="GAF"/>
    <property type="match status" value="1"/>
</dbReference>
<evidence type="ECO:0000256" key="2">
    <source>
        <dbReference type="ARBA" id="ARBA00023163"/>
    </source>
</evidence>
<evidence type="ECO:0000259" key="4">
    <source>
        <dbReference type="PROSITE" id="PS50921"/>
    </source>
</evidence>
<dbReference type="Gene3D" id="1.10.10.10">
    <property type="entry name" value="Winged helix-like DNA-binding domain superfamily/Winged helix DNA-binding domain"/>
    <property type="match status" value="1"/>
</dbReference>
<gene>
    <name evidence="5" type="ORF">SZN_19320</name>
</gene>
<dbReference type="OrthoDB" id="4694899at2"/>
<dbReference type="EMBL" id="AGBF01000065">
    <property type="protein sequence ID" value="EGX58156.1"/>
    <property type="molecule type" value="Genomic_DNA"/>
</dbReference>
<keyword evidence="2" id="KW-0804">Transcription</keyword>
<keyword evidence="1" id="KW-0805">Transcription regulation</keyword>
<reference evidence="5 6" key="1">
    <citation type="submission" date="2011-08" db="EMBL/GenBank/DDBJ databases">
        <authorList>
            <person name="Lin Y."/>
            <person name="Hao X."/>
            <person name="Johnstone L."/>
            <person name="Miller S.J."/>
            <person name="Wei G."/>
            <person name="Rensing C."/>
        </authorList>
    </citation>
    <scope>NUCLEOTIDE SEQUENCE [LARGE SCALE GENOMIC DNA]</scope>
    <source>
        <strain evidence="5 6">K42</strain>
    </source>
</reference>
<dbReference type="InterPro" id="IPR003018">
    <property type="entry name" value="GAF"/>
</dbReference>
<accession>G2GED1</accession>
<feature type="non-terminal residue" evidence="5">
    <location>
        <position position="281"/>
    </location>
</feature>
<name>G2GED1_9ACTN</name>
<evidence type="ECO:0000313" key="6">
    <source>
        <dbReference type="Proteomes" id="UP000004217"/>
    </source>
</evidence>
<feature type="region of interest" description="Disordered" evidence="3">
    <location>
        <begin position="1"/>
        <end position="23"/>
    </location>
</feature>
<protein>
    <recommendedName>
        <fullName evidence="4">ANTAR domain-containing protein</fullName>
    </recommendedName>
</protein>
<evidence type="ECO:0000256" key="1">
    <source>
        <dbReference type="ARBA" id="ARBA00023015"/>
    </source>
</evidence>
<dbReference type="Gene3D" id="3.30.450.40">
    <property type="match status" value="1"/>
</dbReference>
<dbReference type="AlphaFoldDB" id="G2GED1"/>